<dbReference type="AlphaFoldDB" id="A0A232F2X5"/>
<evidence type="ECO:0000256" key="7">
    <source>
        <dbReference type="ARBA" id="ARBA00023163"/>
    </source>
</evidence>
<dbReference type="Proteomes" id="UP000215335">
    <property type="component" value="Unassembled WGS sequence"/>
</dbReference>
<comment type="similarity">
    <text evidence="2">Belongs to the Mediator complex subunit 4 family.</text>
</comment>
<sequence length="800" mass="91086">MPKRSPRDVLLSIIDDIEIISKELIENIIAEKHSKLSTADHTNLIELLMYKDKELKSVLVKADEQAKINQKMEALKAEVDYQDQVIQQLLRQLKESEQILATAIYQSKQKLRSIATANERPVSSEELVKFALSATNAMCAPVTWQQGDPGRPYPTDIDTRLCWLQQLELYNIILSKHMSELPENFFSDLDMPIEALVAKACSHFTWHPSGDLHMSVGAGQCSVPITAYKRKSQDSEMMSTDSSSTSSNAELRDKNRSSEMTSERARITLLLGDNRFHVDKKRIADKSRYFESLFSHNFSDSKDNEQTVNYKVAPSVLQDFCDWIEEDPPRLRPNESHQIKISLQKFLSDSFDCLKQLLELSIIYTVEELSLELSDIIIQHWLKPELLLDIWKLSRDLSLTALIDVSYSACLERFMEIPVDELLSICSKDFLQLVRNVNVRSSVDYLAFVINERLKRENGETDDSQIKVQLIKLTELLDSPERKPSLMHCFFAETIKSENDGDYNTRVVYAFQQKVPAKFGELIEVWRMDEPGKDLAGMGVIGRGFSVYKIGGELRLGSCKFNMNVWRYCLISKKWYYLSRLRKPRRHMAMALVGDILILIGGVGRYRLKLSSVEMLNLHTGLWINAPDIPETFTDVPPTCVINGLVAICVSDIYMFNPSSNSWIKVEHDFDSSEFCGVKCLAAYNNTLYLGKEGGTFVGYDVIWDMKQQAIRGARISRSKYKQFESPCQKILISEDGSVIGIVYAFEKITVECGRLYESHLGTAVLESSMHSFGLPLSCLVPVTCFNLVDPSTLYKQLLP</sequence>
<dbReference type="InterPro" id="IPR006652">
    <property type="entry name" value="Kelch_1"/>
</dbReference>
<dbReference type="PANTHER" id="PTHR13208">
    <property type="entry name" value="MEDIATOR OF RNA POLYMERASE II TRANSCRIPTION SUBUNIT 4"/>
    <property type="match status" value="1"/>
</dbReference>
<dbReference type="Pfam" id="PF01344">
    <property type="entry name" value="Kelch_1"/>
    <property type="match status" value="1"/>
</dbReference>
<dbReference type="Gene3D" id="2.120.10.80">
    <property type="entry name" value="Kelch-type beta propeller"/>
    <property type="match status" value="1"/>
</dbReference>
<accession>A0A232F2X5</accession>
<evidence type="ECO:0000256" key="1">
    <source>
        <dbReference type="ARBA" id="ARBA00004123"/>
    </source>
</evidence>
<evidence type="ECO:0000256" key="8">
    <source>
        <dbReference type="ARBA" id="ARBA00023242"/>
    </source>
</evidence>
<gene>
    <name evidence="12" type="ORF">TSAR_015109</name>
</gene>
<dbReference type="PANTHER" id="PTHR13208:SF2">
    <property type="entry name" value="MEDIATOR OF RNA POLYMERASE II TRANSCRIPTION SUBUNIT 4"/>
    <property type="match status" value="1"/>
</dbReference>
<dbReference type="SUPFAM" id="SSF117281">
    <property type="entry name" value="Kelch motif"/>
    <property type="match status" value="1"/>
</dbReference>
<keyword evidence="5" id="KW-0677">Repeat</keyword>
<evidence type="ECO:0000313" key="13">
    <source>
        <dbReference type="Proteomes" id="UP000215335"/>
    </source>
</evidence>
<organism evidence="12 13">
    <name type="scientific">Trichomalopsis sarcophagae</name>
    <dbReference type="NCBI Taxonomy" id="543379"/>
    <lineage>
        <taxon>Eukaryota</taxon>
        <taxon>Metazoa</taxon>
        <taxon>Ecdysozoa</taxon>
        <taxon>Arthropoda</taxon>
        <taxon>Hexapoda</taxon>
        <taxon>Insecta</taxon>
        <taxon>Pterygota</taxon>
        <taxon>Neoptera</taxon>
        <taxon>Endopterygota</taxon>
        <taxon>Hymenoptera</taxon>
        <taxon>Apocrita</taxon>
        <taxon>Proctotrupomorpha</taxon>
        <taxon>Chalcidoidea</taxon>
        <taxon>Pteromalidae</taxon>
        <taxon>Pteromalinae</taxon>
        <taxon>Trichomalopsis</taxon>
    </lineage>
</organism>
<evidence type="ECO:0000313" key="12">
    <source>
        <dbReference type="EMBL" id="OXU24840.1"/>
    </source>
</evidence>
<feature type="compositionally biased region" description="Basic and acidic residues" evidence="10">
    <location>
        <begin position="250"/>
        <end position="260"/>
    </location>
</feature>
<proteinExistence type="inferred from homology"/>
<evidence type="ECO:0000259" key="11">
    <source>
        <dbReference type="PROSITE" id="PS50097"/>
    </source>
</evidence>
<dbReference type="InterPro" id="IPR015915">
    <property type="entry name" value="Kelch-typ_b-propeller"/>
</dbReference>
<evidence type="ECO:0000256" key="10">
    <source>
        <dbReference type="SAM" id="MobiDB-lite"/>
    </source>
</evidence>
<keyword evidence="4" id="KW-0880">Kelch repeat</keyword>
<dbReference type="GO" id="GO:0006357">
    <property type="term" value="P:regulation of transcription by RNA polymerase II"/>
    <property type="evidence" value="ECO:0007669"/>
    <property type="project" value="InterPro"/>
</dbReference>
<dbReference type="InterPro" id="IPR011333">
    <property type="entry name" value="SKP1/BTB/POZ_sf"/>
</dbReference>
<protein>
    <recommendedName>
        <fullName evidence="3">Mediator of RNA polymerase II transcription subunit 4</fullName>
    </recommendedName>
    <alternativeName>
        <fullName evidence="9">Mediator complex subunit 4</fullName>
    </alternativeName>
</protein>
<evidence type="ECO:0000256" key="6">
    <source>
        <dbReference type="ARBA" id="ARBA00023015"/>
    </source>
</evidence>
<feature type="region of interest" description="Disordered" evidence="10">
    <location>
        <begin position="232"/>
        <end position="260"/>
    </location>
</feature>
<dbReference type="InterPro" id="IPR000210">
    <property type="entry name" value="BTB/POZ_dom"/>
</dbReference>
<dbReference type="GO" id="GO:0003779">
    <property type="term" value="F:actin binding"/>
    <property type="evidence" value="ECO:0007669"/>
    <property type="project" value="UniProtKB-KW"/>
</dbReference>
<dbReference type="InterPro" id="IPR019258">
    <property type="entry name" value="Mediator_Med4"/>
</dbReference>
<dbReference type="STRING" id="543379.A0A232F2X5"/>
<comment type="subcellular location">
    <subcellularLocation>
        <location evidence="1">Nucleus</location>
    </subcellularLocation>
</comment>
<dbReference type="GO" id="GO:0003712">
    <property type="term" value="F:transcription coregulator activity"/>
    <property type="evidence" value="ECO:0007669"/>
    <property type="project" value="InterPro"/>
</dbReference>
<dbReference type="OrthoDB" id="10027872at2759"/>
<reference evidence="12 13" key="1">
    <citation type="journal article" date="2017" name="Curr. Biol.">
        <title>The Evolution of Venom by Co-option of Single-Copy Genes.</title>
        <authorList>
            <person name="Martinson E.O."/>
            <person name="Mrinalini"/>
            <person name="Kelkar Y.D."/>
            <person name="Chang C.H."/>
            <person name="Werren J.H."/>
        </authorList>
    </citation>
    <scope>NUCLEOTIDE SEQUENCE [LARGE SCALE GENOMIC DNA]</scope>
    <source>
        <strain evidence="12 13">Alberta</strain>
        <tissue evidence="12">Whole body</tissue>
    </source>
</reference>
<evidence type="ECO:0000256" key="4">
    <source>
        <dbReference type="ARBA" id="ARBA00022441"/>
    </source>
</evidence>
<comment type="caution">
    <text evidence="12">The sequence shown here is derived from an EMBL/GenBank/DDBJ whole genome shotgun (WGS) entry which is preliminary data.</text>
</comment>
<dbReference type="PROSITE" id="PS50097">
    <property type="entry name" value="BTB"/>
    <property type="match status" value="1"/>
</dbReference>
<dbReference type="EMBL" id="NNAY01001179">
    <property type="protein sequence ID" value="OXU24840.1"/>
    <property type="molecule type" value="Genomic_DNA"/>
</dbReference>
<keyword evidence="8" id="KW-0539">Nucleus</keyword>
<name>A0A232F2X5_9HYME</name>
<feature type="compositionally biased region" description="Low complexity" evidence="10">
    <location>
        <begin position="235"/>
        <end position="247"/>
    </location>
</feature>
<dbReference type="Pfam" id="PF10018">
    <property type="entry name" value="Med4"/>
    <property type="match status" value="1"/>
</dbReference>
<evidence type="ECO:0000256" key="9">
    <source>
        <dbReference type="ARBA" id="ARBA00031257"/>
    </source>
</evidence>
<keyword evidence="13" id="KW-1185">Reference proteome</keyword>
<evidence type="ECO:0000256" key="5">
    <source>
        <dbReference type="ARBA" id="ARBA00022737"/>
    </source>
</evidence>
<keyword evidence="6" id="KW-0805">Transcription regulation</keyword>
<dbReference type="GO" id="GO:0016592">
    <property type="term" value="C:mediator complex"/>
    <property type="evidence" value="ECO:0007669"/>
    <property type="project" value="InterPro"/>
</dbReference>
<evidence type="ECO:0000256" key="2">
    <source>
        <dbReference type="ARBA" id="ARBA00009626"/>
    </source>
</evidence>
<dbReference type="Gene3D" id="3.30.710.10">
    <property type="entry name" value="Potassium Channel Kv1.1, Chain A"/>
    <property type="match status" value="1"/>
</dbReference>
<keyword evidence="7" id="KW-0804">Transcription</keyword>
<dbReference type="SUPFAM" id="SSF54695">
    <property type="entry name" value="POZ domain"/>
    <property type="match status" value="1"/>
</dbReference>
<dbReference type="GO" id="GO:0070847">
    <property type="term" value="C:core mediator complex"/>
    <property type="evidence" value="ECO:0007669"/>
    <property type="project" value="TreeGrafter"/>
</dbReference>
<evidence type="ECO:0000256" key="3">
    <source>
        <dbReference type="ARBA" id="ARBA00020629"/>
    </source>
</evidence>
<feature type="domain" description="BTB" evidence="11">
    <location>
        <begin position="265"/>
        <end position="333"/>
    </location>
</feature>